<evidence type="ECO:0000256" key="2">
    <source>
        <dbReference type="ARBA" id="ARBA00022448"/>
    </source>
</evidence>
<accession>A0A9W9Z132</accession>
<keyword evidence="10" id="KW-1185">Reference proteome</keyword>
<dbReference type="Gene3D" id="2.60.40.10">
    <property type="entry name" value="Immunoglobulins"/>
    <property type="match status" value="2"/>
</dbReference>
<dbReference type="SUPFAM" id="SSF81324">
    <property type="entry name" value="Voltage-gated potassium channels"/>
    <property type="match status" value="1"/>
</dbReference>
<dbReference type="InterPro" id="IPR013099">
    <property type="entry name" value="K_chnl_dom"/>
</dbReference>
<dbReference type="Pfam" id="PF07885">
    <property type="entry name" value="Ion_trans_2"/>
    <property type="match status" value="1"/>
</dbReference>
<dbReference type="SUPFAM" id="SSF49265">
    <property type="entry name" value="Fibronectin type III"/>
    <property type="match status" value="2"/>
</dbReference>
<keyword evidence="7" id="KW-0407">Ion channel</keyword>
<feature type="domain" description="Fibronectin type-III" evidence="8">
    <location>
        <begin position="16"/>
        <end position="110"/>
    </location>
</feature>
<evidence type="ECO:0000259" key="8">
    <source>
        <dbReference type="PROSITE" id="PS50853"/>
    </source>
</evidence>
<dbReference type="SMART" id="SM00060">
    <property type="entry name" value="FN3"/>
    <property type="match status" value="2"/>
</dbReference>
<name>A0A9W9Z132_9CNID</name>
<keyword evidence="2" id="KW-0813">Transport</keyword>
<dbReference type="Gene3D" id="1.10.287.70">
    <property type="match status" value="1"/>
</dbReference>
<evidence type="ECO:0000256" key="4">
    <source>
        <dbReference type="ARBA" id="ARBA00022989"/>
    </source>
</evidence>
<dbReference type="InterPro" id="IPR013783">
    <property type="entry name" value="Ig-like_fold"/>
</dbReference>
<dbReference type="PANTHER" id="PTHR11537">
    <property type="entry name" value="VOLTAGE-GATED POTASSIUM CHANNEL"/>
    <property type="match status" value="1"/>
</dbReference>
<comment type="caution">
    <text evidence="9">The sequence shown here is derived from an EMBL/GenBank/DDBJ whole genome shotgun (WGS) entry which is preliminary data.</text>
</comment>
<reference evidence="9" key="1">
    <citation type="submission" date="2023-01" db="EMBL/GenBank/DDBJ databases">
        <title>Genome assembly of the deep-sea coral Lophelia pertusa.</title>
        <authorList>
            <person name="Herrera S."/>
            <person name="Cordes E."/>
        </authorList>
    </citation>
    <scope>NUCLEOTIDE SEQUENCE</scope>
    <source>
        <strain evidence="9">USNM1676648</strain>
        <tissue evidence="9">Polyp</tissue>
    </source>
</reference>
<sequence length="591" mass="66197">MSDDEFITILTVPCDPPSNIAVNDVTATTVTVQWTYQSNCSVPGFIRGYRLMYGVVPSSFVFLQVTGENNKAVVLMGLRPYSIYHIRLQVMTATGRDGRPSTVWVRTHEGEYQVRILAYTSAGDGVKSPSIRIATDESALNSQKKLRKEFYARINFILVPSAPPTNAVKIGGKKVVNEVVKKRTVGAGTFSLMIDDLQSFTTYEIRVAGLTRRGEGVYSQPVNAETCHCEKRLTTNYWSYAPYVISSSANNMSGIFMAFLDKMVLHCCGDCHKGHGTSIMDYNLDGNNNPARKNIEEEMRVAIDSNTDLSLPVYGFFDQRKYMSRFRFVPVVESPGAAFIVTKEGLKSKSFLENLVYGCGPLLLFNLVVMCLTGLLMWILESVSHDSIFPRSFLKGFPEGIWWSFVTMSTVGYGDRIPMTYGGRLLTFLWMLSGTVAALQDTPEYRLGIRRNAQMNTGRNYTRLEDIRQDLLSGVVKGALIDSYVAAERKDLFDDPALYIHQLIYYRSSFGMVLSGNSTRLQHCFLDYLVKKRSLMTNLVKNYTKTLPSTTLSAAEEKSSDLLSSSKDKLNTVSLISRTYDSGRYGIWDSV</sequence>
<evidence type="ECO:0000313" key="9">
    <source>
        <dbReference type="EMBL" id="KAJ7373186.1"/>
    </source>
</evidence>
<evidence type="ECO:0000256" key="3">
    <source>
        <dbReference type="ARBA" id="ARBA00022692"/>
    </source>
</evidence>
<keyword evidence="5" id="KW-0406">Ion transport</keyword>
<dbReference type="GO" id="GO:0008076">
    <property type="term" value="C:voltage-gated potassium channel complex"/>
    <property type="evidence" value="ECO:0007669"/>
    <property type="project" value="InterPro"/>
</dbReference>
<evidence type="ECO:0000256" key="5">
    <source>
        <dbReference type="ARBA" id="ARBA00023065"/>
    </source>
</evidence>
<dbReference type="InterPro" id="IPR003961">
    <property type="entry name" value="FN3_dom"/>
</dbReference>
<dbReference type="AlphaFoldDB" id="A0A9W9Z132"/>
<dbReference type="OrthoDB" id="415460at2759"/>
<dbReference type="Pfam" id="PF00041">
    <property type="entry name" value="fn3"/>
    <property type="match status" value="1"/>
</dbReference>
<dbReference type="CDD" id="cd00063">
    <property type="entry name" value="FN3"/>
    <property type="match status" value="2"/>
</dbReference>
<dbReference type="InterPro" id="IPR036116">
    <property type="entry name" value="FN3_sf"/>
</dbReference>
<dbReference type="GO" id="GO:0001508">
    <property type="term" value="P:action potential"/>
    <property type="evidence" value="ECO:0007669"/>
    <property type="project" value="TreeGrafter"/>
</dbReference>
<dbReference type="PANTHER" id="PTHR11537:SF252">
    <property type="entry name" value="POTASSIUM VOLTAGE-GATED CHANNEL PROTEIN SHAW"/>
    <property type="match status" value="1"/>
</dbReference>
<evidence type="ECO:0000256" key="1">
    <source>
        <dbReference type="ARBA" id="ARBA00004141"/>
    </source>
</evidence>
<dbReference type="InterPro" id="IPR028325">
    <property type="entry name" value="VG_K_chnl"/>
</dbReference>
<evidence type="ECO:0000313" key="10">
    <source>
        <dbReference type="Proteomes" id="UP001163046"/>
    </source>
</evidence>
<keyword evidence="4" id="KW-1133">Transmembrane helix</keyword>
<gene>
    <name evidence="9" type="ORF">OS493_014334</name>
</gene>
<evidence type="ECO:0000256" key="6">
    <source>
        <dbReference type="ARBA" id="ARBA00023136"/>
    </source>
</evidence>
<keyword evidence="3" id="KW-0812">Transmembrane</keyword>
<dbReference type="GO" id="GO:0005251">
    <property type="term" value="F:delayed rectifier potassium channel activity"/>
    <property type="evidence" value="ECO:0007669"/>
    <property type="project" value="TreeGrafter"/>
</dbReference>
<protein>
    <recommendedName>
        <fullName evidence="8">Fibronectin type-III domain-containing protein</fullName>
    </recommendedName>
</protein>
<keyword evidence="6" id="KW-0472">Membrane</keyword>
<evidence type="ECO:0000256" key="7">
    <source>
        <dbReference type="ARBA" id="ARBA00023303"/>
    </source>
</evidence>
<organism evidence="9 10">
    <name type="scientific">Desmophyllum pertusum</name>
    <dbReference type="NCBI Taxonomy" id="174260"/>
    <lineage>
        <taxon>Eukaryota</taxon>
        <taxon>Metazoa</taxon>
        <taxon>Cnidaria</taxon>
        <taxon>Anthozoa</taxon>
        <taxon>Hexacorallia</taxon>
        <taxon>Scleractinia</taxon>
        <taxon>Caryophylliina</taxon>
        <taxon>Caryophylliidae</taxon>
        <taxon>Desmophyllum</taxon>
    </lineage>
</organism>
<dbReference type="Proteomes" id="UP001163046">
    <property type="component" value="Unassembled WGS sequence"/>
</dbReference>
<proteinExistence type="predicted"/>
<dbReference type="PROSITE" id="PS50853">
    <property type="entry name" value="FN3"/>
    <property type="match status" value="1"/>
</dbReference>
<comment type="subcellular location">
    <subcellularLocation>
        <location evidence="1">Membrane</location>
        <topology evidence="1">Multi-pass membrane protein</topology>
    </subcellularLocation>
</comment>
<dbReference type="EMBL" id="MU826832">
    <property type="protein sequence ID" value="KAJ7373186.1"/>
    <property type="molecule type" value="Genomic_DNA"/>
</dbReference>